<keyword evidence="2" id="KW-0732">Signal</keyword>
<evidence type="ECO:0000256" key="2">
    <source>
        <dbReference type="ARBA" id="ARBA00022729"/>
    </source>
</evidence>
<evidence type="ECO:0000313" key="4">
    <source>
        <dbReference type="EMBL" id="QNT06379.1"/>
    </source>
</evidence>
<dbReference type="Proteomes" id="UP000516370">
    <property type="component" value="Chromosome"/>
</dbReference>
<proteinExistence type="inferred from homology"/>
<dbReference type="AlphaFoldDB" id="A0A7H1J7B3"/>
<evidence type="ECO:0000259" key="3">
    <source>
        <dbReference type="Pfam" id="PF13458"/>
    </source>
</evidence>
<reference evidence="4 5" key="1">
    <citation type="submission" date="2020-09" db="EMBL/GenBank/DDBJ databases">
        <title>Complete genome sequence of an Arctic sea ice bacterium Marinomonas arctica BSI20414.</title>
        <authorList>
            <person name="Liao L."/>
            <person name="Chen B."/>
        </authorList>
    </citation>
    <scope>NUCLEOTIDE SEQUENCE [LARGE SCALE GENOMIC DNA]</scope>
    <source>
        <strain evidence="4 5">BSI20414</strain>
    </source>
</reference>
<dbReference type="KEGG" id="mard:IBG28_01555"/>
<sequence>MIRFRQIIAPFLVGMMTLYSSIHGHSAQTITLGMSSAFSGDNASMGEDFLAGAQAGFVRFHDRTGHTIQLTTLDDAYDPRQTAPNTRRLITEEKVIALFGNIGTPTVAVSAPISTETKTLLFAPVTGSALIRPKTPDRYIINYRASYEEEITAAFDALMQEHSLKESDIALFNQQDMFGSAGKTYLNKLMQKHGIQRQTGLFQMEYSRNTLAVEHAVADLLIRHPTPKVIFIVGSAAPSAKFIRLTRQYGLNPLFIGISFMGSRLFLEELQDVPANIIISQVVPHFEEKSLPIIVDFHQDMTRFSPQSKLNPLSLEGYIAARIFTKALPKTVQMNRETIIDALESLGQFDIGLGVPLTLSLEEHQASHSIWLTHLKDGKLIPIPFTTVPKLYLSNMMSTETTGKAQ</sequence>
<evidence type="ECO:0000313" key="5">
    <source>
        <dbReference type="Proteomes" id="UP000516370"/>
    </source>
</evidence>
<dbReference type="OrthoDB" id="9147078at2"/>
<name>A0A7H1J7B3_9GAMM</name>
<protein>
    <submittedName>
        <fullName evidence="4">ABC transporter substrate-binding protein</fullName>
    </submittedName>
</protein>
<dbReference type="CDD" id="cd19978">
    <property type="entry name" value="PBP1_ABC_ligand_binding-like"/>
    <property type="match status" value="1"/>
</dbReference>
<keyword evidence="5" id="KW-1185">Reference proteome</keyword>
<accession>A0A7H1J7B3</accession>
<comment type="similarity">
    <text evidence="1">Belongs to the leucine-binding protein family.</text>
</comment>
<dbReference type="InterPro" id="IPR028081">
    <property type="entry name" value="Leu-bd"/>
</dbReference>
<dbReference type="PANTHER" id="PTHR47235:SF1">
    <property type="entry name" value="BLR6548 PROTEIN"/>
    <property type="match status" value="1"/>
</dbReference>
<dbReference type="InterPro" id="IPR028082">
    <property type="entry name" value="Peripla_BP_I"/>
</dbReference>
<dbReference type="Gene3D" id="3.40.50.2300">
    <property type="match status" value="2"/>
</dbReference>
<dbReference type="Pfam" id="PF13458">
    <property type="entry name" value="Peripla_BP_6"/>
    <property type="match status" value="1"/>
</dbReference>
<dbReference type="PANTHER" id="PTHR47235">
    <property type="entry name" value="BLR6548 PROTEIN"/>
    <property type="match status" value="1"/>
</dbReference>
<evidence type="ECO:0000256" key="1">
    <source>
        <dbReference type="ARBA" id="ARBA00010062"/>
    </source>
</evidence>
<dbReference type="RefSeq" id="WP_111607434.1">
    <property type="nucleotide sequence ID" value="NZ_BMLJ01000008.1"/>
</dbReference>
<dbReference type="SUPFAM" id="SSF53822">
    <property type="entry name" value="Periplasmic binding protein-like I"/>
    <property type="match status" value="1"/>
</dbReference>
<dbReference type="EMBL" id="CP061081">
    <property type="protein sequence ID" value="QNT06379.1"/>
    <property type="molecule type" value="Genomic_DNA"/>
</dbReference>
<feature type="domain" description="Leucine-binding protein" evidence="3">
    <location>
        <begin position="29"/>
        <end position="378"/>
    </location>
</feature>
<organism evidence="4 5">
    <name type="scientific">Marinomonas arctica</name>
    <dbReference type="NCBI Taxonomy" id="383750"/>
    <lineage>
        <taxon>Bacteria</taxon>
        <taxon>Pseudomonadati</taxon>
        <taxon>Pseudomonadota</taxon>
        <taxon>Gammaproteobacteria</taxon>
        <taxon>Oceanospirillales</taxon>
        <taxon>Oceanospirillaceae</taxon>
        <taxon>Marinomonas</taxon>
    </lineage>
</organism>
<gene>
    <name evidence="4" type="ORF">IBG28_01555</name>
</gene>